<organism evidence="1 2">
    <name type="scientific">Xylaria bambusicola</name>
    <dbReference type="NCBI Taxonomy" id="326684"/>
    <lineage>
        <taxon>Eukaryota</taxon>
        <taxon>Fungi</taxon>
        <taxon>Dikarya</taxon>
        <taxon>Ascomycota</taxon>
        <taxon>Pezizomycotina</taxon>
        <taxon>Sordariomycetes</taxon>
        <taxon>Xylariomycetidae</taxon>
        <taxon>Xylariales</taxon>
        <taxon>Xylariaceae</taxon>
        <taxon>Xylaria</taxon>
    </lineage>
</organism>
<dbReference type="Proteomes" id="UP001305414">
    <property type="component" value="Unassembled WGS sequence"/>
</dbReference>
<accession>A0AAN7UED6</accession>
<proteinExistence type="predicted"/>
<reference evidence="1 2" key="1">
    <citation type="submission" date="2023-10" db="EMBL/GenBank/DDBJ databases">
        <title>Draft genome sequence of Xylaria bambusicola isolate GMP-LS, the root and basal stem rot pathogen of sugarcane in Indonesia.</title>
        <authorList>
            <person name="Selvaraj P."/>
            <person name="Muralishankar V."/>
            <person name="Muruganantham S."/>
            <person name="Sp S."/>
            <person name="Haryani S."/>
            <person name="Lau K.J.X."/>
            <person name="Naqvi N.I."/>
        </authorList>
    </citation>
    <scope>NUCLEOTIDE SEQUENCE [LARGE SCALE GENOMIC DNA]</scope>
    <source>
        <strain evidence="1">GMP-LS</strain>
    </source>
</reference>
<evidence type="ECO:0000313" key="2">
    <source>
        <dbReference type="Proteomes" id="UP001305414"/>
    </source>
</evidence>
<name>A0AAN7UED6_9PEZI</name>
<gene>
    <name evidence="1" type="ORF">RRF57_000330</name>
</gene>
<evidence type="ECO:0000313" key="1">
    <source>
        <dbReference type="EMBL" id="KAK5624614.1"/>
    </source>
</evidence>
<dbReference type="EMBL" id="JAWHQM010000001">
    <property type="protein sequence ID" value="KAK5624614.1"/>
    <property type="molecule type" value="Genomic_DNA"/>
</dbReference>
<sequence length="130" mass="14239">MFEISPFPFDSINPSLPTQSSVRADLSSYLAHFKSKGSESVDHRVYGELKFQDLASDFDTDLLSQISTGNGCGNPGYLSDLGRQIHSHTIDIICQITPCALNIIDRSLPTQAPFCTDFSGNLANLSRKLL</sequence>
<protein>
    <submittedName>
        <fullName evidence="1">Uncharacterized protein</fullName>
    </submittedName>
</protein>
<comment type="caution">
    <text evidence="1">The sequence shown here is derived from an EMBL/GenBank/DDBJ whole genome shotgun (WGS) entry which is preliminary data.</text>
</comment>
<keyword evidence="2" id="KW-1185">Reference proteome</keyword>
<dbReference type="AlphaFoldDB" id="A0AAN7UED6"/>